<dbReference type="EMBL" id="AY714836">
    <property type="protein sequence ID" value="AAU82910.1"/>
    <property type="molecule type" value="Genomic_DNA"/>
</dbReference>
<evidence type="ECO:0008006" key="2">
    <source>
        <dbReference type="Google" id="ProtNLM"/>
    </source>
</evidence>
<reference evidence="1" key="1">
    <citation type="journal article" date="2004" name="Science">
        <title>Reverse methanogenesis: testing the hypothesis with environmental genomics.</title>
        <authorList>
            <person name="Hallam S.J."/>
            <person name="Putnam N."/>
            <person name="Preston C.M."/>
            <person name="Detter J.C."/>
            <person name="Rokhsar D."/>
            <person name="Richardson P.M."/>
            <person name="DeLong E.F."/>
        </authorList>
    </citation>
    <scope>NUCLEOTIDE SEQUENCE</scope>
</reference>
<organism evidence="1">
    <name type="scientific">Uncultured archaeon GZfos26G2</name>
    <dbReference type="NCBI Taxonomy" id="3386331"/>
    <lineage>
        <taxon>Archaea</taxon>
        <taxon>Methanobacteriati</taxon>
        <taxon>Methanobacteriota</taxon>
        <taxon>Stenosarchaea group</taxon>
        <taxon>Methanomicrobia</taxon>
        <taxon>Candidatus Methanophagales</taxon>
        <taxon>Candidatus Methanophagaceae</taxon>
        <taxon>Candidatus Methanophaga</taxon>
    </lineage>
</organism>
<evidence type="ECO:0000313" key="1">
    <source>
        <dbReference type="EMBL" id="AAU82910.1"/>
    </source>
</evidence>
<accession>Q64CG7</accession>
<reference evidence="1" key="2">
    <citation type="submission" date="2004-08" db="EMBL/GenBank/DDBJ databases">
        <authorList>
            <person name="Putnam N."/>
            <person name="Detter J.C."/>
            <person name="Richardson P.M."/>
            <person name="Rokhsar D."/>
        </authorList>
    </citation>
    <scope>NUCLEOTIDE SEQUENCE</scope>
</reference>
<dbReference type="AlphaFoldDB" id="Q64CG7"/>
<gene>
    <name evidence="1" type="ORF">GZ23H9_5</name>
</gene>
<proteinExistence type="predicted"/>
<sequence length="49" mass="5698">MKEHKLDGYIPHEKLASKMQGETKESGRFDLACIAHNLKRIWTIDKKSN</sequence>
<protein>
    <recommendedName>
        <fullName evidence="2">Transposase DDE domain-containing protein</fullName>
    </recommendedName>
</protein>
<name>Q64CG7_UNCAG</name>